<dbReference type="InterPro" id="IPR037141">
    <property type="entry name" value="NDT80_DNA-bd_dom_sf"/>
</dbReference>
<evidence type="ECO:0000256" key="3">
    <source>
        <dbReference type="SAM" id="MobiDB-lite"/>
    </source>
</evidence>
<gene>
    <name evidence="5" type="ORF">GJ744_004161</name>
</gene>
<evidence type="ECO:0000313" key="5">
    <source>
        <dbReference type="EMBL" id="KAF7511573.1"/>
    </source>
</evidence>
<dbReference type="OrthoDB" id="2288358at2759"/>
<feature type="compositionally biased region" description="Polar residues" evidence="3">
    <location>
        <begin position="101"/>
        <end position="110"/>
    </location>
</feature>
<dbReference type="PANTHER" id="PTHR35144">
    <property type="entry name" value="MEIOSIS-SPECIFIC TRANSCRIPTION FACTOR NDT80"/>
    <property type="match status" value="1"/>
</dbReference>
<dbReference type="InterPro" id="IPR052605">
    <property type="entry name" value="Fungal_trans_regulator"/>
</dbReference>
<dbReference type="SUPFAM" id="SSF49417">
    <property type="entry name" value="p53-like transcription factors"/>
    <property type="match status" value="1"/>
</dbReference>
<dbReference type="GO" id="GO:0003700">
    <property type="term" value="F:DNA-binding transcription factor activity"/>
    <property type="evidence" value="ECO:0007669"/>
    <property type="project" value="UniProtKB-UniRule"/>
</dbReference>
<dbReference type="PROSITE" id="PS51517">
    <property type="entry name" value="NDT80"/>
    <property type="match status" value="1"/>
</dbReference>
<feature type="region of interest" description="Disordered" evidence="3">
    <location>
        <begin position="95"/>
        <end position="115"/>
    </location>
</feature>
<organism evidence="5 6">
    <name type="scientific">Endocarpon pusillum</name>
    <dbReference type="NCBI Taxonomy" id="364733"/>
    <lineage>
        <taxon>Eukaryota</taxon>
        <taxon>Fungi</taxon>
        <taxon>Dikarya</taxon>
        <taxon>Ascomycota</taxon>
        <taxon>Pezizomycotina</taxon>
        <taxon>Eurotiomycetes</taxon>
        <taxon>Chaetothyriomycetidae</taxon>
        <taxon>Verrucariales</taxon>
        <taxon>Verrucariaceae</taxon>
        <taxon>Endocarpon</taxon>
    </lineage>
</organism>
<dbReference type="GO" id="GO:0003677">
    <property type="term" value="F:DNA binding"/>
    <property type="evidence" value="ECO:0007669"/>
    <property type="project" value="UniProtKB-KW"/>
</dbReference>
<keyword evidence="6" id="KW-1185">Reference proteome</keyword>
<feature type="compositionally biased region" description="Basic and acidic residues" evidence="3">
    <location>
        <begin position="349"/>
        <end position="365"/>
    </location>
</feature>
<feature type="domain" description="NDT80" evidence="4">
    <location>
        <begin position="72"/>
        <end position="354"/>
    </location>
</feature>
<sequence>MSDYRQRVPALPPPNLSPSTSHGATYSMPASSMAGRLLGDLSSASGYPVNRPGFPPLMSHEQDLPGYASFNPPPRQVGHLGNNFQPQIPSYNPTVPGMPLDQSSRNSSMGAQDGPPFEETKVICPVVTARNQQLTPKIDAKIQKGFFKVDHKWTCYRRNYFTVSCSFTLKPATYEPQLYLQRHASQQHEQINAFAIQISAKTAVVNNQESELRNLVQHTPKRDKATESVPGKVVLQAAQPSILANSGTYHGSSSLYAGPPNMPPSMMVDYNPQQYSSTQHQGPPQSHTFERIQFQKATANNGKRRAQQQYFHVVVDLFADVGRHGDAQWVKVASAQSHPMVVRGRSPGHYKDNRRDSTASMDPDRGAGAGGDSSSGGAPSMGSYLSPSHGRSSTMDWEPSHRGSSQTSGNYRHAAKARSPQSAVSWGSSSSSCSEADFEFPSHETKLAFSNTLSPGVLSPVNHRAFTSLTSLSSRTDNSNIAPLQSQKNSGQPYFATDSADGLGSLRCGPHHLNPMGNMEMPLYQAMCSS</sequence>
<evidence type="ECO:0000259" key="4">
    <source>
        <dbReference type="PROSITE" id="PS51517"/>
    </source>
</evidence>
<accession>A0A8H7E7Z0</accession>
<dbReference type="GO" id="GO:0045944">
    <property type="term" value="P:positive regulation of transcription by RNA polymerase II"/>
    <property type="evidence" value="ECO:0007669"/>
    <property type="project" value="TreeGrafter"/>
</dbReference>
<dbReference type="Gene3D" id="2.60.40.1390">
    <property type="entry name" value="NDT80 DNA-binding domain"/>
    <property type="match status" value="1"/>
</dbReference>
<dbReference type="PANTHER" id="PTHR35144:SF2">
    <property type="entry name" value="MEIOSIS-SPECIFIC TRANSCRIPTION FACTOR NDT80"/>
    <property type="match status" value="1"/>
</dbReference>
<keyword evidence="1 2" id="KW-0238">DNA-binding</keyword>
<dbReference type="GO" id="GO:0051321">
    <property type="term" value="P:meiotic cell cycle"/>
    <property type="evidence" value="ECO:0007669"/>
    <property type="project" value="TreeGrafter"/>
</dbReference>
<dbReference type="EMBL" id="JAACFV010000019">
    <property type="protein sequence ID" value="KAF7511573.1"/>
    <property type="molecule type" value="Genomic_DNA"/>
</dbReference>
<feature type="compositionally biased region" description="Polar residues" evidence="3">
    <location>
        <begin position="385"/>
        <end position="395"/>
    </location>
</feature>
<dbReference type="AlphaFoldDB" id="A0A8H7E7Z0"/>
<dbReference type="InterPro" id="IPR008967">
    <property type="entry name" value="p53-like_TF_DNA-bd_sf"/>
</dbReference>
<evidence type="ECO:0000313" key="6">
    <source>
        <dbReference type="Proteomes" id="UP000606974"/>
    </source>
</evidence>
<reference evidence="5" key="1">
    <citation type="submission" date="2020-02" db="EMBL/GenBank/DDBJ databases">
        <authorList>
            <person name="Palmer J.M."/>
        </authorList>
    </citation>
    <scope>NUCLEOTIDE SEQUENCE</scope>
    <source>
        <strain evidence="5">EPUS1.4</strain>
        <tissue evidence="5">Thallus</tissue>
    </source>
</reference>
<feature type="region of interest" description="Disordered" evidence="3">
    <location>
        <begin position="340"/>
        <end position="428"/>
    </location>
</feature>
<dbReference type="Proteomes" id="UP000606974">
    <property type="component" value="Unassembled WGS sequence"/>
</dbReference>
<name>A0A8H7E7Z0_9EURO</name>
<evidence type="ECO:0000256" key="1">
    <source>
        <dbReference type="ARBA" id="ARBA00023125"/>
    </source>
</evidence>
<feature type="region of interest" description="Disordered" evidence="3">
    <location>
        <begin position="1"/>
        <end position="28"/>
    </location>
</feature>
<protein>
    <recommendedName>
        <fullName evidence="4">NDT80 domain-containing protein</fullName>
    </recommendedName>
</protein>
<dbReference type="InterPro" id="IPR024061">
    <property type="entry name" value="NDT80_DNA-bd_dom"/>
</dbReference>
<feature type="compositionally biased region" description="Polar residues" evidence="3">
    <location>
        <begin position="17"/>
        <end position="28"/>
    </location>
</feature>
<dbReference type="GO" id="GO:0000228">
    <property type="term" value="C:nuclear chromosome"/>
    <property type="evidence" value="ECO:0007669"/>
    <property type="project" value="TreeGrafter"/>
</dbReference>
<proteinExistence type="predicted"/>
<dbReference type="Pfam" id="PF05224">
    <property type="entry name" value="NDT80_PhoG"/>
    <property type="match status" value="1"/>
</dbReference>
<feature type="compositionally biased region" description="Low complexity" evidence="3">
    <location>
        <begin position="419"/>
        <end position="428"/>
    </location>
</feature>
<comment type="caution">
    <text evidence="5">The sequence shown here is derived from an EMBL/GenBank/DDBJ whole genome shotgun (WGS) entry which is preliminary data.</text>
</comment>
<evidence type="ECO:0000256" key="2">
    <source>
        <dbReference type="PROSITE-ProRule" id="PRU00850"/>
    </source>
</evidence>
<feature type="DNA-binding region" description="NDT80" evidence="2">
    <location>
        <begin position="72"/>
        <end position="354"/>
    </location>
</feature>